<keyword evidence="2" id="KW-1185">Reference proteome</keyword>
<accession>A0ABN9L881</accession>
<gene>
    <name evidence="1" type="ORF">RIMI_LOCUS5139292</name>
</gene>
<name>A0ABN9L881_9NEOB</name>
<evidence type="ECO:0000313" key="1">
    <source>
        <dbReference type="EMBL" id="CAJ0932547.1"/>
    </source>
</evidence>
<comment type="caution">
    <text evidence="1">The sequence shown here is derived from an EMBL/GenBank/DDBJ whole genome shotgun (WGS) entry which is preliminary data.</text>
</comment>
<protein>
    <submittedName>
        <fullName evidence="1">Uncharacterized protein</fullName>
    </submittedName>
</protein>
<dbReference type="Proteomes" id="UP001176940">
    <property type="component" value="Unassembled WGS sequence"/>
</dbReference>
<proteinExistence type="predicted"/>
<dbReference type="EMBL" id="CAUEEQ010008640">
    <property type="protein sequence ID" value="CAJ0932547.1"/>
    <property type="molecule type" value="Genomic_DNA"/>
</dbReference>
<sequence length="168" mass="19187">MGVQGSNPTMGRSYMVYTDRLLHVIVGSYMVYTDRLLRVIVGSYMVYTDRLLRVIVGSYMVYTDHPLRVIVGSCMVYTDRLLRLFGEGLRGLCENEGSNSIMKTKEPTRQVRDNVVEKRKAGKEIGKKEVNFESLKKSRVGGTASMWKKVLWADETIEHFQLNVKHCG</sequence>
<evidence type="ECO:0000313" key="2">
    <source>
        <dbReference type="Proteomes" id="UP001176940"/>
    </source>
</evidence>
<reference evidence="1" key="1">
    <citation type="submission" date="2023-07" db="EMBL/GenBank/DDBJ databases">
        <authorList>
            <person name="Stuckert A."/>
        </authorList>
    </citation>
    <scope>NUCLEOTIDE SEQUENCE</scope>
</reference>
<organism evidence="1 2">
    <name type="scientific">Ranitomeya imitator</name>
    <name type="common">mimic poison frog</name>
    <dbReference type="NCBI Taxonomy" id="111125"/>
    <lineage>
        <taxon>Eukaryota</taxon>
        <taxon>Metazoa</taxon>
        <taxon>Chordata</taxon>
        <taxon>Craniata</taxon>
        <taxon>Vertebrata</taxon>
        <taxon>Euteleostomi</taxon>
        <taxon>Amphibia</taxon>
        <taxon>Batrachia</taxon>
        <taxon>Anura</taxon>
        <taxon>Neobatrachia</taxon>
        <taxon>Hyloidea</taxon>
        <taxon>Dendrobatidae</taxon>
        <taxon>Dendrobatinae</taxon>
        <taxon>Ranitomeya</taxon>
    </lineage>
</organism>